<feature type="active site" description="Proton donor" evidence="6">
    <location>
        <position position="20"/>
    </location>
</feature>
<gene>
    <name evidence="6 7" type="primary">rbsD</name>
    <name evidence="7" type="ORF">NSA47_05025</name>
</gene>
<dbReference type="SUPFAM" id="SSF102546">
    <property type="entry name" value="RbsD-like"/>
    <property type="match status" value="1"/>
</dbReference>
<sequence>MKKSTLLHSEISYVISKMGHTDTLTIGDAGLPVPKGVQRIDLAVSKGIPSFMEVFEAILSEQQIEMVIMAKEIKEKSIDLHHKILEKICSLKQQDNRDIQIFYVSHEEFKEKTLESKAIIRTGEFTPYANIILVSGVVF</sequence>
<dbReference type="EMBL" id="JANKAS010000003">
    <property type="protein sequence ID" value="MCR1898350.1"/>
    <property type="molecule type" value="Genomic_DNA"/>
</dbReference>
<dbReference type="PANTHER" id="PTHR37831">
    <property type="entry name" value="D-RIBOSE PYRANASE"/>
    <property type="match status" value="1"/>
</dbReference>
<evidence type="ECO:0000256" key="5">
    <source>
        <dbReference type="ARBA" id="ARBA00023277"/>
    </source>
</evidence>
<evidence type="ECO:0000256" key="3">
    <source>
        <dbReference type="ARBA" id="ARBA00022490"/>
    </source>
</evidence>
<dbReference type="InterPro" id="IPR023750">
    <property type="entry name" value="RbsD-like_sf"/>
</dbReference>
<evidence type="ECO:0000313" key="7">
    <source>
        <dbReference type="EMBL" id="MCR1898350.1"/>
    </source>
</evidence>
<comment type="subcellular location">
    <subcellularLocation>
        <location evidence="6">Cytoplasm</location>
    </subcellularLocation>
</comment>
<organism evidence="7 8">
    <name type="scientific">Irregularibacter muris</name>
    <dbReference type="NCBI Taxonomy" id="1796619"/>
    <lineage>
        <taxon>Bacteria</taxon>
        <taxon>Bacillati</taxon>
        <taxon>Bacillota</taxon>
        <taxon>Clostridia</taxon>
        <taxon>Eubacteriales</taxon>
        <taxon>Eubacteriaceae</taxon>
        <taxon>Irregularibacter</taxon>
    </lineage>
</organism>
<feature type="binding site" evidence="6">
    <location>
        <begin position="128"/>
        <end position="130"/>
    </location>
    <ligand>
        <name>substrate</name>
    </ligand>
</feature>
<feature type="binding site" evidence="6">
    <location>
        <position position="106"/>
    </location>
    <ligand>
        <name>substrate</name>
    </ligand>
</feature>
<dbReference type="GO" id="GO:0019303">
    <property type="term" value="P:D-ribose catabolic process"/>
    <property type="evidence" value="ECO:0007669"/>
    <property type="project" value="UniProtKB-UniRule"/>
</dbReference>
<dbReference type="Pfam" id="PF05025">
    <property type="entry name" value="RbsD_FucU"/>
    <property type="match status" value="1"/>
</dbReference>
<comment type="caution">
    <text evidence="7">The sequence shown here is derived from an EMBL/GenBank/DDBJ whole genome shotgun (WGS) entry which is preliminary data.</text>
</comment>
<dbReference type="HAMAP" id="MF_01661">
    <property type="entry name" value="D_rib_pyranase"/>
    <property type="match status" value="1"/>
</dbReference>
<evidence type="ECO:0000313" key="8">
    <source>
        <dbReference type="Proteomes" id="UP001205748"/>
    </source>
</evidence>
<comment type="function">
    <text evidence="6">Catalyzes the interconversion of beta-pyran and beta-furan forms of D-ribose.</text>
</comment>
<evidence type="ECO:0000256" key="1">
    <source>
        <dbReference type="ARBA" id="ARBA00000223"/>
    </source>
</evidence>
<evidence type="ECO:0000256" key="6">
    <source>
        <dbReference type="HAMAP-Rule" id="MF_01661"/>
    </source>
</evidence>
<keyword evidence="5 6" id="KW-0119">Carbohydrate metabolism</keyword>
<dbReference type="AlphaFoldDB" id="A0AAE3KYX1"/>
<keyword evidence="3 6" id="KW-0963">Cytoplasm</keyword>
<dbReference type="RefSeq" id="WP_257529821.1">
    <property type="nucleotide sequence ID" value="NZ_JANKAS010000003.1"/>
</dbReference>
<dbReference type="InterPro" id="IPR007721">
    <property type="entry name" value="RbsD_FucU"/>
</dbReference>
<proteinExistence type="inferred from homology"/>
<dbReference type="PANTHER" id="PTHR37831:SF1">
    <property type="entry name" value="D-RIBOSE PYRANASE"/>
    <property type="match status" value="1"/>
</dbReference>
<dbReference type="Proteomes" id="UP001205748">
    <property type="component" value="Unassembled WGS sequence"/>
</dbReference>
<reference evidence="7" key="1">
    <citation type="submission" date="2022-07" db="EMBL/GenBank/DDBJ databases">
        <title>Enhanced cultured diversity of the mouse gut microbiota enables custom-made synthetic communities.</title>
        <authorList>
            <person name="Afrizal A."/>
        </authorList>
    </citation>
    <scope>NUCLEOTIDE SEQUENCE</scope>
    <source>
        <strain evidence="7">DSM 28593</strain>
    </source>
</reference>
<dbReference type="GO" id="GO:0062193">
    <property type="term" value="F:D-ribose pyranase activity"/>
    <property type="evidence" value="ECO:0007669"/>
    <property type="project" value="UniProtKB-EC"/>
</dbReference>
<protein>
    <recommendedName>
        <fullName evidence="2 6">D-ribose pyranase</fullName>
        <ecNumber evidence="2 6">5.4.99.62</ecNumber>
    </recommendedName>
</protein>
<dbReference type="GO" id="GO:0005829">
    <property type="term" value="C:cytosol"/>
    <property type="evidence" value="ECO:0007669"/>
    <property type="project" value="TreeGrafter"/>
</dbReference>
<evidence type="ECO:0000256" key="2">
    <source>
        <dbReference type="ARBA" id="ARBA00012862"/>
    </source>
</evidence>
<comment type="pathway">
    <text evidence="6">Carbohydrate metabolism; D-ribose degradation; D-ribose 5-phosphate from beta-D-ribopyranose: step 1/2.</text>
</comment>
<dbReference type="GO" id="GO:0016872">
    <property type="term" value="F:intramolecular lyase activity"/>
    <property type="evidence" value="ECO:0007669"/>
    <property type="project" value="UniProtKB-UniRule"/>
</dbReference>
<comment type="subunit">
    <text evidence="6">Homodecamer.</text>
</comment>
<keyword evidence="8" id="KW-1185">Reference proteome</keyword>
<feature type="binding site" evidence="6">
    <location>
        <position position="28"/>
    </location>
    <ligand>
        <name>substrate</name>
    </ligand>
</feature>
<accession>A0AAE3KYX1</accession>
<dbReference type="InterPro" id="IPR023064">
    <property type="entry name" value="D-ribose_pyranase"/>
</dbReference>
<name>A0AAE3KYX1_9FIRM</name>
<dbReference type="Gene3D" id="3.40.1650.10">
    <property type="entry name" value="RbsD-like domain"/>
    <property type="match status" value="1"/>
</dbReference>
<dbReference type="EC" id="5.4.99.62" evidence="2 6"/>
<dbReference type="NCBIfam" id="NF008761">
    <property type="entry name" value="PRK11797.1"/>
    <property type="match status" value="1"/>
</dbReference>
<comment type="catalytic activity">
    <reaction evidence="1 6">
        <text>beta-D-ribopyranose = beta-D-ribofuranose</text>
        <dbReference type="Rhea" id="RHEA:25432"/>
        <dbReference type="ChEBI" id="CHEBI:27476"/>
        <dbReference type="ChEBI" id="CHEBI:47002"/>
        <dbReference type="EC" id="5.4.99.62"/>
    </reaction>
</comment>
<dbReference type="GO" id="GO:0048029">
    <property type="term" value="F:monosaccharide binding"/>
    <property type="evidence" value="ECO:0007669"/>
    <property type="project" value="InterPro"/>
</dbReference>
<evidence type="ECO:0000256" key="4">
    <source>
        <dbReference type="ARBA" id="ARBA00023235"/>
    </source>
</evidence>
<keyword evidence="4 6" id="KW-0413">Isomerase</keyword>
<comment type="similarity">
    <text evidence="6">Belongs to the RbsD / FucU family. RbsD subfamily.</text>
</comment>